<dbReference type="AlphaFoldDB" id="A0A9D9DS03"/>
<protein>
    <recommendedName>
        <fullName evidence="4">Tetratricopeptide repeat protein</fullName>
    </recommendedName>
</protein>
<evidence type="ECO:0000256" key="1">
    <source>
        <dbReference type="SAM" id="MobiDB-lite"/>
    </source>
</evidence>
<feature type="compositionally biased region" description="Low complexity" evidence="1">
    <location>
        <begin position="210"/>
        <end position="222"/>
    </location>
</feature>
<dbReference type="EMBL" id="JADIMZ010000013">
    <property type="protein sequence ID" value="MBO8431865.1"/>
    <property type="molecule type" value="Genomic_DNA"/>
</dbReference>
<organism evidence="2 3">
    <name type="scientific">Candidatus Pullibacteroides excrementavium</name>
    <dbReference type="NCBI Taxonomy" id="2840905"/>
    <lineage>
        <taxon>Bacteria</taxon>
        <taxon>Pseudomonadati</taxon>
        <taxon>Bacteroidota</taxon>
        <taxon>Bacteroidia</taxon>
        <taxon>Bacteroidales</taxon>
        <taxon>Candidatus Pullibacteroides</taxon>
    </lineage>
</organism>
<feature type="region of interest" description="Disordered" evidence="1">
    <location>
        <begin position="85"/>
        <end position="159"/>
    </location>
</feature>
<reference evidence="2" key="2">
    <citation type="journal article" date="2021" name="PeerJ">
        <title>Extensive microbial diversity within the chicken gut microbiome revealed by metagenomics and culture.</title>
        <authorList>
            <person name="Gilroy R."/>
            <person name="Ravi A."/>
            <person name="Getino M."/>
            <person name="Pursley I."/>
            <person name="Horton D.L."/>
            <person name="Alikhan N.F."/>
            <person name="Baker D."/>
            <person name="Gharbi K."/>
            <person name="Hall N."/>
            <person name="Watson M."/>
            <person name="Adriaenssens E.M."/>
            <person name="Foster-Nyarko E."/>
            <person name="Jarju S."/>
            <person name="Secka A."/>
            <person name="Antonio M."/>
            <person name="Oren A."/>
            <person name="Chaudhuri R.R."/>
            <person name="La Ragione R."/>
            <person name="Hildebrand F."/>
            <person name="Pallen M.J."/>
        </authorList>
    </citation>
    <scope>NUCLEOTIDE SEQUENCE</scope>
    <source>
        <strain evidence="2">2889</strain>
    </source>
</reference>
<accession>A0A9D9DS03</accession>
<feature type="region of interest" description="Disordered" evidence="1">
    <location>
        <begin position="193"/>
        <end position="262"/>
    </location>
</feature>
<gene>
    <name evidence="2" type="ORF">IAB08_01030</name>
</gene>
<proteinExistence type="predicted"/>
<feature type="compositionally biased region" description="Basic and acidic residues" evidence="1">
    <location>
        <begin position="141"/>
        <end position="159"/>
    </location>
</feature>
<feature type="compositionally biased region" description="Basic and acidic residues" evidence="1">
    <location>
        <begin position="98"/>
        <end position="111"/>
    </location>
</feature>
<evidence type="ECO:0008006" key="4">
    <source>
        <dbReference type="Google" id="ProtNLM"/>
    </source>
</evidence>
<comment type="caution">
    <text evidence="2">The sequence shown here is derived from an EMBL/GenBank/DDBJ whole genome shotgun (WGS) entry which is preliminary data.</text>
</comment>
<evidence type="ECO:0000313" key="3">
    <source>
        <dbReference type="Proteomes" id="UP000823612"/>
    </source>
</evidence>
<reference evidence="2" key="1">
    <citation type="submission" date="2020-10" db="EMBL/GenBank/DDBJ databases">
        <authorList>
            <person name="Gilroy R."/>
        </authorList>
    </citation>
    <scope>NUCLEOTIDE SEQUENCE</scope>
    <source>
        <strain evidence="2">2889</strain>
    </source>
</reference>
<evidence type="ECO:0000313" key="2">
    <source>
        <dbReference type="EMBL" id="MBO8431865.1"/>
    </source>
</evidence>
<name>A0A9D9DS03_9BACT</name>
<sequence>MGKKFSLYTDRLDQLDQDSLLEYKEVVSRYPYCQYAQLMFLLNLKKLGDDETYRSLLSLVAISLPDRNRLKLQVENIGNTERLSVEPDSQIRATSSLPKKEERMPWAENRRKQAARPLARPVLKTEKKNSQSPVPPVQPELHNRKIQESASDVEQKREQQLQRVGFVPVVEEQSASTDAPRHIDVEQVRAMLHKGRASNGKKASSDETLSRSLSEAASVSSLPGRAFPGERPSVGSDRDSMRQEEPVRQKSPVQKPGPAVGHPLMDAVQRISNSQTNKPHLSSGELIDRFLQGGGEHPIRIDENFDYSSFDPDQGGSSVEDFSFGTETLAEMYLKSNTPEKAIAVYEQLRLKFPEKSSYFAELIRKVRKDYSIK</sequence>
<feature type="compositionally biased region" description="Basic and acidic residues" evidence="1">
    <location>
        <begin position="236"/>
        <end position="248"/>
    </location>
</feature>
<dbReference type="Proteomes" id="UP000823612">
    <property type="component" value="Unassembled WGS sequence"/>
</dbReference>